<keyword evidence="4" id="KW-0472">Membrane</keyword>
<protein>
    <submittedName>
        <fullName evidence="6">DNA-binding transcriptional regulator, MarR family</fullName>
    </submittedName>
</protein>
<gene>
    <name evidence="6" type="ORF">SAMN05444371_3201</name>
</gene>
<dbReference type="InterPro" id="IPR000835">
    <property type="entry name" value="HTH_MarR-typ"/>
</dbReference>
<evidence type="ECO:0000256" key="1">
    <source>
        <dbReference type="ARBA" id="ARBA00023015"/>
    </source>
</evidence>
<name>A0A1M6U8H6_9FLAO</name>
<evidence type="ECO:0000259" key="5">
    <source>
        <dbReference type="PROSITE" id="PS50995"/>
    </source>
</evidence>
<dbReference type="InterPro" id="IPR036390">
    <property type="entry name" value="WH_DNA-bd_sf"/>
</dbReference>
<keyword evidence="4" id="KW-1133">Transmembrane helix</keyword>
<sequence>MALLLIVFFYTFIYIFYNIYTLITSMNFKLINDTIKLLETFDSENINSIYSNDINGFKNWIAEKEISEKHIVPEEPAWEGKNNGRSAESVISTLLVHLNRYAKTYSKSAIAGSDFSTQEEFIYLINLQAFGEMTKIELIKKNIHDKSAGILTINRLIKQGWVEQTNSAKDKRSKVLKMTQQGIIALDQQMNKIRNASKIVTGNLNYTEKIQLIKILDKLDRFHNPIYNRNIDSNQLIETVLKDYSFGEN</sequence>
<dbReference type="PANTHER" id="PTHR42756:SF1">
    <property type="entry name" value="TRANSCRIPTIONAL REPRESSOR OF EMRAB OPERON"/>
    <property type="match status" value="1"/>
</dbReference>
<evidence type="ECO:0000256" key="4">
    <source>
        <dbReference type="SAM" id="Phobius"/>
    </source>
</evidence>
<evidence type="ECO:0000256" key="3">
    <source>
        <dbReference type="ARBA" id="ARBA00023163"/>
    </source>
</evidence>
<dbReference type="STRING" id="216903.SAMN05444371_3201"/>
<dbReference type="Gene3D" id="1.10.10.10">
    <property type="entry name" value="Winged helix-like DNA-binding domain superfamily/Winged helix DNA-binding domain"/>
    <property type="match status" value="1"/>
</dbReference>
<dbReference type="PANTHER" id="PTHR42756">
    <property type="entry name" value="TRANSCRIPTIONAL REGULATOR, MARR"/>
    <property type="match status" value="1"/>
</dbReference>
<proteinExistence type="predicted"/>
<dbReference type="Proteomes" id="UP000184498">
    <property type="component" value="Unassembled WGS sequence"/>
</dbReference>
<evidence type="ECO:0000256" key="2">
    <source>
        <dbReference type="ARBA" id="ARBA00023125"/>
    </source>
</evidence>
<accession>A0A1M6U8H6</accession>
<keyword evidence="4" id="KW-0812">Transmembrane</keyword>
<dbReference type="GO" id="GO:0003700">
    <property type="term" value="F:DNA-binding transcription factor activity"/>
    <property type="evidence" value="ECO:0007669"/>
    <property type="project" value="InterPro"/>
</dbReference>
<dbReference type="InterPro" id="IPR036388">
    <property type="entry name" value="WH-like_DNA-bd_sf"/>
</dbReference>
<evidence type="ECO:0000313" key="7">
    <source>
        <dbReference type="Proteomes" id="UP000184498"/>
    </source>
</evidence>
<keyword evidence="7" id="KW-1185">Reference proteome</keyword>
<organism evidence="6 7">
    <name type="scientific">Epilithonimonas mollis</name>
    <dbReference type="NCBI Taxonomy" id="216903"/>
    <lineage>
        <taxon>Bacteria</taxon>
        <taxon>Pseudomonadati</taxon>
        <taxon>Bacteroidota</taxon>
        <taxon>Flavobacteriia</taxon>
        <taxon>Flavobacteriales</taxon>
        <taxon>Weeksellaceae</taxon>
        <taxon>Chryseobacterium group</taxon>
        <taxon>Epilithonimonas</taxon>
    </lineage>
</organism>
<dbReference type="AlphaFoldDB" id="A0A1M6U8H6"/>
<reference evidence="7" key="1">
    <citation type="submission" date="2016-11" db="EMBL/GenBank/DDBJ databases">
        <authorList>
            <person name="Varghese N."/>
            <person name="Submissions S."/>
        </authorList>
    </citation>
    <scope>NUCLEOTIDE SEQUENCE [LARGE SCALE GENOMIC DNA]</scope>
    <source>
        <strain evidence="7">DSM 18016</strain>
    </source>
</reference>
<evidence type="ECO:0000313" key="6">
    <source>
        <dbReference type="EMBL" id="SHK65497.1"/>
    </source>
</evidence>
<keyword evidence="2 6" id="KW-0238">DNA-binding</keyword>
<keyword evidence="1" id="KW-0805">Transcription regulation</keyword>
<feature type="domain" description="HTH marR-type" evidence="5">
    <location>
        <begin position="88"/>
        <end position="221"/>
    </location>
</feature>
<dbReference type="GO" id="GO:0003677">
    <property type="term" value="F:DNA binding"/>
    <property type="evidence" value="ECO:0007669"/>
    <property type="project" value="UniProtKB-KW"/>
</dbReference>
<dbReference type="EMBL" id="FRAM01000004">
    <property type="protein sequence ID" value="SHK65497.1"/>
    <property type="molecule type" value="Genomic_DNA"/>
</dbReference>
<dbReference type="Pfam" id="PF13463">
    <property type="entry name" value="HTH_27"/>
    <property type="match status" value="1"/>
</dbReference>
<keyword evidence="3" id="KW-0804">Transcription</keyword>
<feature type="transmembrane region" description="Helical" evidence="4">
    <location>
        <begin position="6"/>
        <end position="23"/>
    </location>
</feature>
<dbReference type="SUPFAM" id="SSF46785">
    <property type="entry name" value="Winged helix' DNA-binding domain"/>
    <property type="match status" value="1"/>
</dbReference>
<dbReference type="PRINTS" id="PR00598">
    <property type="entry name" value="HTHMARR"/>
</dbReference>
<dbReference type="PROSITE" id="PS50995">
    <property type="entry name" value="HTH_MARR_2"/>
    <property type="match status" value="1"/>
</dbReference>